<dbReference type="Gene3D" id="2.60.120.1440">
    <property type="match status" value="1"/>
</dbReference>
<evidence type="ECO:0000256" key="1">
    <source>
        <dbReference type="SAM" id="Phobius"/>
    </source>
</evidence>
<proteinExistence type="predicted"/>
<dbReference type="InterPro" id="IPR032623">
    <property type="entry name" value="FecR_N"/>
</dbReference>
<evidence type="ECO:0000259" key="3">
    <source>
        <dbReference type="Pfam" id="PF16220"/>
    </source>
</evidence>
<keyword evidence="1" id="KW-1133">Transmembrane helix</keyword>
<dbReference type="PANTHER" id="PTHR30273">
    <property type="entry name" value="PERIPLASMIC SIGNAL SENSOR AND SIGMA FACTOR ACTIVATOR FECR-RELATED"/>
    <property type="match status" value="1"/>
</dbReference>
<protein>
    <submittedName>
        <fullName evidence="4">FecR family protein</fullName>
    </submittedName>
</protein>
<keyword evidence="4" id="KW-0614">Plasmid</keyword>
<organism evidence="4 5">
    <name type="scientific">Shinella sedimenti</name>
    <dbReference type="NCBI Taxonomy" id="2919913"/>
    <lineage>
        <taxon>Bacteria</taxon>
        <taxon>Pseudomonadati</taxon>
        <taxon>Pseudomonadota</taxon>
        <taxon>Alphaproteobacteria</taxon>
        <taxon>Hyphomicrobiales</taxon>
        <taxon>Rhizobiaceae</taxon>
        <taxon>Shinella</taxon>
    </lineage>
</organism>
<evidence type="ECO:0000313" key="5">
    <source>
        <dbReference type="Proteomes" id="UP001201844"/>
    </source>
</evidence>
<keyword evidence="5" id="KW-1185">Reference proteome</keyword>
<gene>
    <name evidence="4" type="ORF">MKI86_12475</name>
</gene>
<dbReference type="PIRSF" id="PIRSF018266">
    <property type="entry name" value="FecR"/>
    <property type="match status" value="1"/>
</dbReference>
<keyword evidence="1" id="KW-0812">Transmembrane</keyword>
<dbReference type="InterPro" id="IPR006860">
    <property type="entry name" value="FecR"/>
</dbReference>
<comment type="caution">
    <text evidence="4">The sequence shown here is derived from an EMBL/GenBank/DDBJ whole genome shotgun (WGS) entry which is preliminary data.</text>
</comment>
<name>A0ABT0CMX0_9HYPH</name>
<evidence type="ECO:0000259" key="2">
    <source>
        <dbReference type="Pfam" id="PF04773"/>
    </source>
</evidence>
<geneLocation type="plasmid" evidence="4">
    <name>unnamed</name>
</geneLocation>
<dbReference type="Pfam" id="PF04773">
    <property type="entry name" value="FecR"/>
    <property type="match status" value="1"/>
</dbReference>
<dbReference type="Pfam" id="PF16220">
    <property type="entry name" value="DUF4880"/>
    <property type="match status" value="1"/>
</dbReference>
<accession>A0ABT0CMX0</accession>
<dbReference type="PANTHER" id="PTHR30273:SF2">
    <property type="entry name" value="PROTEIN FECR"/>
    <property type="match status" value="1"/>
</dbReference>
<dbReference type="RefSeq" id="WP_241601234.1">
    <property type="nucleotide sequence ID" value="NZ_JAKVIN010000005.1"/>
</dbReference>
<feature type="domain" description="FecR protein" evidence="2">
    <location>
        <begin position="123"/>
        <end position="215"/>
    </location>
</feature>
<sequence length="331" mass="36034">MRNTGTDIPQKIADEAAGWMIALQEEPGDRLCRDRFENWLDQAEQHRQAWARLQVAWQALGATAPVFKESWKDAAHASASPKSYRPRRAALARRAGMFGAAAAAMLCLAFIVGPTVMLRMEADYRTQTAESRTVTLEDGSLVHLSGASAIATDFKNGRRSVRLLAGEAFFEVTPDKSRPFTVDANGVTVTVLGTKFDVQTDGELTVVALTEGSVKASVTNDAAEEFLVPGDQLTANSATGEVSRTIIPVSDIATWRDGKIFVVDATIGSVVEQIRRYHPAWISLPDGTLASRRVTGFYDLRNPDQALQALVAPYGGKVRRVSPVARLISRF</sequence>
<feature type="domain" description="FecR N-terminal" evidence="3">
    <location>
        <begin position="14"/>
        <end position="54"/>
    </location>
</feature>
<keyword evidence="1" id="KW-0472">Membrane</keyword>
<dbReference type="EMBL" id="JAKVIN010000005">
    <property type="protein sequence ID" value="MCJ8149956.1"/>
    <property type="molecule type" value="Genomic_DNA"/>
</dbReference>
<feature type="transmembrane region" description="Helical" evidence="1">
    <location>
        <begin position="95"/>
        <end position="118"/>
    </location>
</feature>
<dbReference type="Proteomes" id="UP001201844">
    <property type="component" value="Unassembled WGS sequence"/>
</dbReference>
<dbReference type="InterPro" id="IPR012373">
    <property type="entry name" value="Ferrdict_sens_TM"/>
</dbReference>
<reference evidence="4 5" key="1">
    <citation type="submission" date="2022-02" db="EMBL/GenBank/DDBJ databases">
        <title>Shinella B3.7 sp. nov., isolated from Sediment (Zhairuo Island).</title>
        <authorList>
            <person name="Chen G."/>
        </authorList>
    </citation>
    <scope>NUCLEOTIDE SEQUENCE [LARGE SCALE GENOMIC DNA]</scope>
    <source>
        <strain evidence="4 5">B3.7</strain>
        <plasmid evidence="4">unnamed</plasmid>
    </source>
</reference>
<evidence type="ECO:0000313" key="4">
    <source>
        <dbReference type="EMBL" id="MCJ8149956.1"/>
    </source>
</evidence>